<sequence>MRIVVDINHPAHVHYFKNFIWQMQKKGHETLITASEKDISYKLLNNYEFDYIKLGAYGKSLSYKILNIPALDVKMYGAVKKFNPDVFLGQGSIRGAHVSKLMNRPSIALDDTEHAKLEHMLYVPFTDAVLTSTCFRKDFGKKQVRYNGYTELLYLHPNCFKPDPAVLDEVGLSKNDNIIILRFVSWDANHDVGQNGLSREMKHKFVKDLEKYGRVLITSEVSLDKELEKYKMNIKPERLHDLLYYSTLYIGEGATTASESAVLGTHAIYVNTLRLGYTDEEETKYGLVYNFSDKKTMDRQAFSKAMELLQNNNLRSEGKAKREKLLRDKIDVTAFLMNFIENYQKDTISGRL</sequence>
<reference evidence="2" key="3">
    <citation type="journal article" date="2011" name="PLoS ONE">
        <title>Genome sequence of a mesophilic hydrogenotrophic methanogen Methanocella paludicola, the first cultivated representative of the order Methanocellales.</title>
        <authorList>
            <person name="Sakai S."/>
            <person name="Takaki Y."/>
            <person name="Shimamura S."/>
            <person name="Sekine M."/>
            <person name="Tajima T."/>
            <person name="Kosugi H."/>
            <person name="Ichikawa N."/>
            <person name="Tasumi E."/>
            <person name="Hiraki A.T."/>
            <person name="Shimizu A."/>
            <person name="Kato Y."/>
            <person name="Nishiko R."/>
            <person name="Mori K."/>
            <person name="Fujita N."/>
            <person name="Imachi H."/>
            <person name="Takai K."/>
        </authorList>
    </citation>
    <scope>NUCLEOTIDE SEQUENCE [LARGE SCALE GENOMIC DNA]</scope>
    <source>
        <strain evidence="2">DSM 17711 / JCM 13418 / NBRC 101707 / SANAE</strain>
    </source>
</reference>
<dbReference type="KEGG" id="mpd:MCP_0779"/>
<accession>D1YWM9</accession>
<dbReference type="AlphaFoldDB" id="D1YWM9"/>
<organism evidence="1 2">
    <name type="scientific">Methanocella paludicola (strain DSM 17711 / JCM 13418 / NBRC 101707 / SANAE)</name>
    <dbReference type="NCBI Taxonomy" id="304371"/>
    <lineage>
        <taxon>Archaea</taxon>
        <taxon>Methanobacteriati</taxon>
        <taxon>Methanobacteriota</taxon>
        <taxon>Stenosarchaea group</taxon>
        <taxon>Methanomicrobia</taxon>
        <taxon>Methanocellales</taxon>
        <taxon>Methanocellaceae</taxon>
        <taxon>Methanocella</taxon>
    </lineage>
</organism>
<evidence type="ECO:0000313" key="2">
    <source>
        <dbReference type="Proteomes" id="UP000001882"/>
    </source>
</evidence>
<dbReference type="PATRIC" id="fig|304371.9.peg.810"/>
<reference evidence="1 2" key="1">
    <citation type="journal article" date="2007" name="Appl. Environ. Microbiol.">
        <title>Isolation of key methanogens for global methane emission from rice paddy fields: a novel isolate affiliated with the clone cluster rice cluster I.</title>
        <authorList>
            <person name="Sakai S."/>
            <person name="Imachi H."/>
            <person name="Sekiguchi Y."/>
            <person name="Ohashi A."/>
            <person name="Harada H."/>
            <person name="Kamagata Y."/>
        </authorList>
    </citation>
    <scope>NUCLEOTIDE SEQUENCE [LARGE SCALE GENOMIC DNA]</scope>
    <source>
        <strain evidence="2">DSM 17711 / JCM 13418 / NBRC 101707 / SANAE</strain>
    </source>
</reference>
<dbReference type="PANTHER" id="PTHR39662">
    <property type="entry name" value="DUF354 DOMAIN-CONTAINING PROTEIN-RELATED"/>
    <property type="match status" value="1"/>
</dbReference>
<dbReference type="Proteomes" id="UP000001882">
    <property type="component" value="Chromosome"/>
</dbReference>
<dbReference type="InParanoid" id="D1YWM9"/>
<evidence type="ECO:0000313" key="1">
    <source>
        <dbReference type="EMBL" id="BAI60851.1"/>
    </source>
</evidence>
<protein>
    <recommendedName>
        <fullName evidence="3">DUF354 domain-containing protein</fullName>
    </recommendedName>
</protein>
<dbReference type="InterPro" id="IPR007152">
    <property type="entry name" value="DUF354"/>
</dbReference>
<evidence type="ECO:0008006" key="3">
    <source>
        <dbReference type="Google" id="ProtNLM"/>
    </source>
</evidence>
<dbReference type="eggNOG" id="arCOG01395">
    <property type="taxonomic scope" value="Archaea"/>
</dbReference>
<dbReference type="STRING" id="304371.MCP_0779"/>
<dbReference type="GeneID" id="8680817"/>
<gene>
    <name evidence="1" type="ordered locus">MCP_0779</name>
</gene>
<dbReference type="PANTHER" id="PTHR39662:SF1">
    <property type="entry name" value="DUF354 DOMAIN-CONTAINING PROTEIN"/>
    <property type="match status" value="1"/>
</dbReference>
<keyword evidence="2" id="KW-1185">Reference proteome</keyword>
<reference evidence="1 2" key="2">
    <citation type="journal article" date="2008" name="Int. J. Syst. Evol. Microbiol.">
        <title>Methanocella paludicola gen. nov., sp. nov., a methane-producing archaeon, the first isolate of the lineage 'Rice Cluster I', and proposal of the new archaeal order Methanocellales ord. nov.</title>
        <authorList>
            <person name="Sakai S."/>
            <person name="Imachi H."/>
            <person name="Hanada S."/>
            <person name="Ohashi A."/>
            <person name="Harada H."/>
            <person name="Kamagata Y."/>
        </authorList>
    </citation>
    <scope>NUCLEOTIDE SEQUENCE [LARGE SCALE GENOMIC DNA]</scope>
    <source>
        <strain evidence="2">DSM 17711 / JCM 13418 / NBRC 101707 / SANAE</strain>
    </source>
</reference>
<proteinExistence type="predicted"/>
<dbReference type="OrthoDB" id="185087at2157"/>
<dbReference type="Pfam" id="PF04007">
    <property type="entry name" value="DUF354"/>
    <property type="match status" value="1"/>
</dbReference>
<dbReference type="EMBL" id="AP011532">
    <property type="protein sequence ID" value="BAI60851.1"/>
    <property type="molecule type" value="Genomic_DNA"/>
</dbReference>
<dbReference type="SUPFAM" id="SSF53756">
    <property type="entry name" value="UDP-Glycosyltransferase/glycogen phosphorylase"/>
    <property type="match status" value="1"/>
</dbReference>
<name>D1YWM9_METPS</name>
<dbReference type="RefSeq" id="WP_012899531.1">
    <property type="nucleotide sequence ID" value="NC_013665.1"/>
</dbReference>
<dbReference type="PIRSF" id="PIRSF005357">
    <property type="entry name" value="UCP005357"/>
    <property type="match status" value="1"/>
</dbReference>